<feature type="region of interest" description="Disordered" evidence="1">
    <location>
        <begin position="185"/>
        <end position="263"/>
    </location>
</feature>
<keyword evidence="3" id="KW-1185">Reference proteome</keyword>
<feature type="compositionally biased region" description="Polar residues" evidence="1">
    <location>
        <begin position="186"/>
        <end position="216"/>
    </location>
</feature>
<feature type="region of interest" description="Disordered" evidence="1">
    <location>
        <begin position="271"/>
        <end position="290"/>
    </location>
</feature>
<feature type="compositionally biased region" description="Low complexity" evidence="1">
    <location>
        <begin position="526"/>
        <end position="535"/>
    </location>
</feature>
<feature type="region of interest" description="Disordered" evidence="1">
    <location>
        <begin position="1"/>
        <end position="164"/>
    </location>
</feature>
<feature type="region of interest" description="Disordered" evidence="1">
    <location>
        <begin position="423"/>
        <end position="455"/>
    </location>
</feature>
<dbReference type="EMBL" id="KQ965767">
    <property type="protein sequence ID" value="KXS14763.1"/>
    <property type="molecule type" value="Genomic_DNA"/>
</dbReference>
<evidence type="ECO:0000313" key="2">
    <source>
        <dbReference type="EMBL" id="KXS14763.1"/>
    </source>
</evidence>
<reference evidence="2 3" key="1">
    <citation type="journal article" date="2015" name="Genome Biol. Evol.">
        <title>Phylogenomic analyses indicate that early fungi evolved digesting cell walls of algal ancestors of land plants.</title>
        <authorList>
            <person name="Chang Y."/>
            <person name="Wang S."/>
            <person name="Sekimoto S."/>
            <person name="Aerts A.L."/>
            <person name="Choi C."/>
            <person name="Clum A."/>
            <person name="LaButti K.M."/>
            <person name="Lindquist E.A."/>
            <person name="Yee Ngan C."/>
            <person name="Ohm R.A."/>
            <person name="Salamov A.A."/>
            <person name="Grigoriev I.V."/>
            <person name="Spatafora J.W."/>
            <person name="Berbee M.L."/>
        </authorList>
    </citation>
    <scope>NUCLEOTIDE SEQUENCE [LARGE SCALE GENOMIC DNA]</scope>
    <source>
        <strain evidence="2 3">JEL478</strain>
    </source>
</reference>
<dbReference type="OrthoDB" id="10613164at2759"/>
<feature type="compositionally biased region" description="Basic and acidic residues" evidence="1">
    <location>
        <begin position="582"/>
        <end position="596"/>
    </location>
</feature>
<feature type="compositionally biased region" description="Polar residues" evidence="1">
    <location>
        <begin position="73"/>
        <end position="84"/>
    </location>
</feature>
<organism evidence="2 3">
    <name type="scientific">Gonapodya prolifera (strain JEL478)</name>
    <name type="common">Monoblepharis prolifera</name>
    <dbReference type="NCBI Taxonomy" id="1344416"/>
    <lineage>
        <taxon>Eukaryota</taxon>
        <taxon>Fungi</taxon>
        <taxon>Fungi incertae sedis</taxon>
        <taxon>Chytridiomycota</taxon>
        <taxon>Chytridiomycota incertae sedis</taxon>
        <taxon>Monoblepharidomycetes</taxon>
        <taxon>Monoblepharidales</taxon>
        <taxon>Gonapodyaceae</taxon>
        <taxon>Gonapodya</taxon>
    </lineage>
</organism>
<evidence type="ECO:0000313" key="3">
    <source>
        <dbReference type="Proteomes" id="UP000070544"/>
    </source>
</evidence>
<evidence type="ECO:0000256" key="1">
    <source>
        <dbReference type="SAM" id="MobiDB-lite"/>
    </source>
</evidence>
<dbReference type="Proteomes" id="UP000070544">
    <property type="component" value="Unassembled WGS sequence"/>
</dbReference>
<accession>A0A139AEB5</accession>
<feature type="region of interest" description="Disordered" evidence="1">
    <location>
        <begin position="483"/>
        <end position="596"/>
    </location>
</feature>
<gene>
    <name evidence="2" type="ORF">M427DRAFT_155839</name>
</gene>
<feature type="compositionally biased region" description="Basic and acidic residues" evidence="1">
    <location>
        <begin position="109"/>
        <end position="125"/>
    </location>
</feature>
<feature type="compositionally biased region" description="Polar residues" evidence="1">
    <location>
        <begin position="435"/>
        <end position="451"/>
    </location>
</feature>
<feature type="compositionally biased region" description="Basic and acidic residues" evidence="1">
    <location>
        <begin position="540"/>
        <end position="575"/>
    </location>
</feature>
<name>A0A139AEB5_GONPJ</name>
<sequence length="596" mass="64724">MSALPPVERQAANTVSLRRRVPESLKGGTVKPAPGSVKTPPRTTSNMPRADDLPENQTPNRPRQSFERKDPSPRQSLDAQQPRTSIDRIVPSPRQSLELERAALSPRQSLDRRDQSPRQSLEQERQGPQPRASLEQSRGRDSRQPNDGSSNTGGIPRRADGAATGAAEPVLSVRLSFIDGKFFNIGQGTSIAGDSTMQSNSSKSTVRSNGDQQRGQTGARAGTPSTDPLPEYADSGWSDADSDGAGEAQETSRALSPRSRWEDVGITMQQLKESSDGARNPMSMDADPPPKNLDRLTLSGLEIAYVHPRADRLRVLEEAARRIAEGAYSEEAFVSLSFTFMVALLRYAVSPGNPFETPPADVVRVVAAYLARWPTLHPVDKEVLWRHVRFEELEAEELREAVVAGAPRRLVMGELVRRLRGNQPGAANALGPTSPAYTNSSSRPASADSTVASSPSYPLPSLASAGYSPQMLPYPSMPGTTFAPPVFDSGSRPTGSFAAFIGQGPRGPTPVLRRTSSFDPPVGRQSSTSSNGTTTGRKRVTWDPELEARVWTVERRYSDDSSDDMDRNDDGDPGRDSSGGDEIDRYPEDGKELERR</sequence>
<dbReference type="AlphaFoldDB" id="A0A139AEB5"/>
<proteinExistence type="predicted"/>
<feature type="compositionally biased region" description="Low complexity" evidence="1">
    <location>
        <begin position="233"/>
        <end position="246"/>
    </location>
</feature>
<protein>
    <submittedName>
        <fullName evidence="2">Uncharacterized protein</fullName>
    </submittedName>
</protein>